<evidence type="ECO:0000256" key="13">
    <source>
        <dbReference type="ARBA" id="ARBA00044883"/>
    </source>
</evidence>
<feature type="region of interest" description="N-terminal hotdog fold" evidence="14">
    <location>
        <begin position="518"/>
        <end position="639"/>
    </location>
</feature>
<organism evidence="18 19">
    <name type="scientific">Allacma fusca</name>
    <dbReference type="NCBI Taxonomy" id="39272"/>
    <lineage>
        <taxon>Eukaryota</taxon>
        <taxon>Metazoa</taxon>
        <taxon>Ecdysozoa</taxon>
        <taxon>Arthropoda</taxon>
        <taxon>Hexapoda</taxon>
        <taxon>Collembola</taxon>
        <taxon>Symphypleona</taxon>
        <taxon>Sminthuridae</taxon>
        <taxon>Allacma</taxon>
    </lineage>
</organism>
<dbReference type="InterPro" id="IPR014030">
    <property type="entry name" value="Ketoacyl_synth_N"/>
</dbReference>
<name>A0A8J2L0W2_9HEXA</name>
<evidence type="ECO:0000256" key="4">
    <source>
        <dbReference type="ARBA" id="ARBA00022516"/>
    </source>
</evidence>
<dbReference type="GO" id="GO:0004312">
    <property type="term" value="F:fatty acid synthase activity"/>
    <property type="evidence" value="ECO:0007669"/>
    <property type="project" value="TreeGrafter"/>
</dbReference>
<accession>A0A8J2L0W2</accession>
<dbReference type="InterPro" id="IPR014031">
    <property type="entry name" value="Ketoacyl_synth_C"/>
</dbReference>
<evidence type="ECO:0000256" key="12">
    <source>
        <dbReference type="ARBA" id="ARBA00023268"/>
    </source>
</evidence>
<keyword evidence="5" id="KW-0378">Hydrolase</keyword>
<evidence type="ECO:0000256" key="7">
    <source>
        <dbReference type="ARBA" id="ARBA00022857"/>
    </source>
</evidence>
<feature type="region of interest" description="C-terminal hotdog fold" evidence="14">
    <location>
        <begin position="653"/>
        <end position="753"/>
    </location>
</feature>
<comment type="similarity">
    <text evidence="15">Belongs to the thiolase-like superfamily. Beta-ketoacyl-ACP synthases family.</text>
</comment>
<dbReference type="AlphaFoldDB" id="A0A8J2L0W2"/>
<keyword evidence="4" id="KW-0444">Lipid biosynthesis</keyword>
<keyword evidence="7" id="KW-0521">NADP</keyword>
<feature type="active site" description="Proton acceptor; for dehydratase activity" evidence="14">
    <location>
        <position position="552"/>
    </location>
</feature>
<dbReference type="PROSITE" id="PS52004">
    <property type="entry name" value="KS3_2"/>
    <property type="match status" value="1"/>
</dbReference>
<dbReference type="PANTHER" id="PTHR43775">
    <property type="entry name" value="FATTY ACID SYNTHASE"/>
    <property type="match status" value="1"/>
</dbReference>
<dbReference type="InterPro" id="IPR020841">
    <property type="entry name" value="PKS_Beta-ketoAc_synthase_dom"/>
</dbReference>
<evidence type="ECO:0000313" key="18">
    <source>
        <dbReference type="EMBL" id="CAG7825166.1"/>
    </source>
</evidence>
<evidence type="ECO:0000256" key="1">
    <source>
        <dbReference type="ARBA" id="ARBA00012873"/>
    </source>
</evidence>
<dbReference type="InterPro" id="IPR032821">
    <property type="entry name" value="PKS_assoc"/>
</dbReference>
<evidence type="ECO:0000256" key="15">
    <source>
        <dbReference type="RuleBase" id="RU003694"/>
    </source>
</evidence>
<reference evidence="18" key="1">
    <citation type="submission" date="2021-06" db="EMBL/GenBank/DDBJ databases">
        <authorList>
            <person name="Hodson N. C."/>
            <person name="Mongue J. A."/>
            <person name="Jaron S. K."/>
        </authorList>
    </citation>
    <scope>NUCLEOTIDE SEQUENCE</scope>
</reference>
<evidence type="ECO:0000256" key="10">
    <source>
        <dbReference type="ARBA" id="ARBA00023098"/>
    </source>
</evidence>
<protein>
    <recommendedName>
        <fullName evidence="2">Fatty acid synthase</fullName>
        <ecNumber evidence="1">2.3.1.85</ecNumber>
    </recommendedName>
</protein>
<evidence type="ECO:0000256" key="5">
    <source>
        <dbReference type="ARBA" id="ARBA00022801"/>
    </source>
</evidence>
<keyword evidence="11" id="KW-0275">Fatty acid biosynthesis</keyword>
<evidence type="ECO:0000256" key="8">
    <source>
        <dbReference type="ARBA" id="ARBA00023002"/>
    </source>
</evidence>
<dbReference type="Pfam" id="PF02801">
    <property type="entry name" value="Ketoacyl-synt_C"/>
    <property type="match status" value="1"/>
</dbReference>
<evidence type="ECO:0000256" key="14">
    <source>
        <dbReference type="PROSITE-ProRule" id="PRU01363"/>
    </source>
</evidence>
<proteinExistence type="inferred from homology"/>
<keyword evidence="12" id="KW-0511">Multifunctional enzyme</keyword>
<keyword evidence="15" id="KW-0808">Transferase</keyword>
<dbReference type="InterPro" id="IPR049900">
    <property type="entry name" value="PKS_mFAS_DH"/>
</dbReference>
<evidence type="ECO:0000256" key="11">
    <source>
        <dbReference type="ARBA" id="ARBA00023160"/>
    </source>
</evidence>
<evidence type="ECO:0000256" key="2">
    <source>
        <dbReference type="ARBA" id="ARBA00018769"/>
    </source>
</evidence>
<dbReference type="PANTHER" id="PTHR43775:SF7">
    <property type="entry name" value="FATTY ACID SYNTHASE"/>
    <property type="match status" value="1"/>
</dbReference>
<keyword evidence="6" id="KW-0276">Fatty acid metabolism</keyword>
<evidence type="ECO:0000256" key="9">
    <source>
        <dbReference type="ARBA" id="ARBA00023027"/>
    </source>
</evidence>
<dbReference type="EC" id="2.3.1.85" evidence="1"/>
<feature type="domain" description="Ketosynthase family 3 (KS3)" evidence="16">
    <location>
        <begin position="4"/>
        <end position="409"/>
    </location>
</feature>
<dbReference type="SMART" id="SM00825">
    <property type="entry name" value="PKS_KS"/>
    <property type="match status" value="1"/>
</dbReference>
<dbReference type="GO" id="GO:0006633">
    <property type="term" value="P:fatty acid biosynthetic process"/>
    <property type="evidence" value="ECO:0007669"/>
    <property type="project" value="TreeGrafter"/>
</dbReference>
<evidence type="ECO:0000259" key="17">
    <source>
        <dbReference type="PROSITE" id="PS52019"/>
    </source>
</evidence>
<keyword evidence="8" id="KW-0560">Oxidoreductase</keyword>
<dbReference type="EMBL" id="CAJVCH010535250">
    <property type="protein sequence ID" value="CAG7825166.1"/>
    <property type="molecule type" value="Genomic_DNA"/>
</dbReference>
<evidence type="ECO:0000256" key="3">
    <source>
        <dbReference type="ARBA" id="ARBA00022450"/>
    </source>
</evidence>
<keyword evidence="3" id="KW-0596">Phosphopantetheine</keyword>
<comment type="catalytic activity">
    <reaction evidence="13">
        <text>acetyl-CoA + n malonyl-CoA + 2n NADPH + 2n H(+) = a long-chain fatty acid + (n+1) CoA + n CO2 + 2n NADP(+).</text>
        <dbReference type="EC" id="2.3.1.85"/>
    </reaction>
</comment>
<dbReference type="PROSITE" id="PS52019">
    <property type="entry name" value="PKS_MFAS_DH"/>
    <property type="match status" value="1"/>
</dbReference>
<dbReference type="Pfam" id="PF16197">
    <property type="entry name" value="KAsynt_C_assoc"/>
    <property type="match status" value="1"/>
</dbReference>
<keyword evidence="9" id="KW-0520">NAD</keyword>
<comment type="caution">
    <text evidence="18">The sequence shown here is derived from an EMBL/GenBank/DDBJ whole genome shotgun (WGS) entry which is preliminary data.</text>
</comment>
<dbReference type="CDD" id="cd00833">
    <property type="entry name" value="PKS"/>
    <property type="match status" value="1"/>
</dbReference>
<feature type="active site" description="Proton donor; for dehydratase activity" evidence="14">
    <location>
        <position position="713"/>
    </location>
</feature>
<evidence type="ECO:0000256" key="6">
    <source>
        <dbReference type="ARBA" id="ARBA00022832"/>
    </source>
</evidence>
<keyword evidence="19" id="KW-1185">Reference proteome</keyword>
<feature type="domain" description="PKS/mFAS DH" evidence="17">
    <location>
        <begin position="518"/>
        <end position="753"/>
    </location>
</feature>
<dbReference type="InterPro" id="IPR050091">
    <property type="entry name" value="PKS_NRPS_Biosynth_Enz"/>
</dbReference>
<keyword evidence="10" id="KW-0443">Lipid metabolism</keyword>
<evidence type="ECO:0000259" key="16">
    <source>
        <dbReference type="PROSITE" id="PS52004"/>
    </source>
</evidence>
<dbReference type="Pfam" id="PF00109">
    <property type="entry name" value="ketoacyl-synt"/>
    <property type="match status" value="1"/>
</dbReference>
<gene>
    <name evidence="18" type="ORF">AFUS01_LOCUS35290</name>
</gene>
<dbReference type="Proteomes" id="UP000708208">
    <property type="component" value="Unassembled WGS sequence"/>
</dbReference>
<dbReference type="OrthoDB" id="329835at2759"/>
<evidence type="ECO:0000313" key="19">
    <source>
        <dbReference type="Proteomes" id="UP000708208"/>
    </source>
</evidence>
<sequence>MDAHRDWVISGMSGRFPGSENLDDFWDQLIQGKDTVSESNRSWDSNGYEVPTRMGSIPFLEKFDASFFGVSGTQANGMDPKIRIALEVVYEAIADAGLNPKTLDGDRVGVFMATSYSEASDIWLRSSEKPSAHCITGSHPTMLADRISYTFNFRGPSCFLDSGCSGSFNAMQYAMLALKNGLCDSAIVGGATIDLLPLLAQVYYSVNVLSADGKCKAFDADCDGYARSEAVVALYICRKDRARRSYATIVGVKCVNDGYKPESISAPSAEKQEQLMKELYAEAKINPLEVAYVEAHGTGTKVGDPKEIASLAAVFCNGRKEPLLVGSVKTNIGHTEAVSGICGIMKMLMSRRAGTIPPNLHFKNPNPECRALIDGRVRVVTDTTSFKGNIVGVNSFGIGGTSAHVILQFDDINSLPVIDCDSGNIVISSEAGKWETEKRFSAVVLPTLILASGRTKEAVEHFLNVALKNSNNMEFVGLLHNIARTNVPRHDFAGYALTKSNENFEIVNQKRLDSRNSICLIWDVPNHKNEISSNNGTKISISLLSDESLSGHVIQGKIIFPAAGYIRLVWKAFAKLQSVNPDDLPIHLENINFTQIRELLPNRDLEFKVSILKESGHFEIVEENEVVCTGIIQRANKTQQESLTRASIANSNGETLEQEDFYKLLNLKGYHYEGLFQGVRNIDVEGRWAKLLWKQNWTCFLDAMLQTRILDFDASRQHVLATHCHSKSLQTLGCNKLSWDTAERPKAVNNSVV</sequence>